<evidence type="ECO:0000256" key="2">
    <source>
        <dbReference type="ARBA" id="ARBA00022857"/>
    </source>
</evidence>
<proteinExistence type="inferred from homology"/>
<evidence type="ECO:0000256" key="5">
    <source>
        <dbReference type="NCBIfam" id="TIGR00112"/>
    </source>
</evidence>
<accession>A0ABV8A8I6</accession>
<dbReference type="SUPFAM" id="SSF48179">
    <property type="entry name" value="6-phosphogluconate dehydrogenase C-terminal domain-like"/>
    <property type="match status" value="1"/>
</dbReference>
<dbReference type="Pfam" id="PF03807">
    <property type="entry name" value="F420_oxidored"/>
    <property type="match status" value="1"/>
</dbReference>
<dbReference type="PANTHER" id="PTHR11645:SF0">
    <property type="entry name" value="PYRROLINE-5-CARBOXYLATE REDUCTASE 3"/>
    <property type="match status" value="1"/>
</dbReference>
<dbReference type="EC" id="1.5.1.2" evidence="4 5"/>
<sequence length="265" mass="28020">MELAIVGVGKLGLALLEGVTSRGLLPPSEIGLIDTHTERVNELSERTGARVLRPAELPQARRVLVSLQPRVFPEVTEWLAQENTGYISTMAGVNVNTLVRRLGTRRVVRVMPNLAATIGFSQTAITGPREAEDAGDLAFAHRLFGAVGDAYDLPEHLFNVFTGMSASGPGYMGLVADALADGAVRQGMARPLAKELAAKLMVASGHLLQQRAHPGLLKDEVASPGGTTIAGVEALEEAGVRGAFIKAVSAATRRATELGRDQDDK</sequence>
<keyword evidence="4 6" id="KW-0028">Amino-acid biosynthesis</keyword>
<evidence type="ECO:0000259" key="7">
    <source>
        <dbReference type="Pfam" id="PF03807"/>
    </source>
</evidence>
<dbReference type="InterPro" id="IPR036291">
    <property type="entry name" value="NAD(P)-bd_dom_sf"/>
</dbReference>
<protein>
    <recommendedName>
        <fullName evidence="4 5">Pyrroline-5-carboxylate reductase</fullName>
        <shortName evidence="4">P5C reductase</shortName>
        <shortName evidence="4">P5CR</shortName>
        <ecNumber evidence="4 5">1.5.1.2</ecNumber>
    </recommendedName>
    <alternativeName>
        <fullName evidence="4">PCA reductase</fullName>
    </alternativeName>
</protein>
<dbReference type="NCBIfam" id="TIGR00112">
    <property type="entry name" value="proC"/>
    <property type="match status" value="1"/>
</dbReference>
<reference evidence="10" key="1">
    <citation type="journal article" date="2019" name="Int. J. Syst. Evol. Microbiol.">
        <title>The Global Catalogue of Microorganisms (GCM) 10K type strain sequencing project: providing services to taxonomists for standard genome sequencing and annotation.</title>
        <authorList>
            <consortium name="The Broad Institute Genomics Platform"/>
            <consortium name="The Broad Institute Genome Sequencing Center for Infectious Disease"/>
            <person name="Wu L."/>
            <person name="Ma J."/>
        </authorList>
    </citation>
    <scope>NUCLEOTIDE SEQUENCE [LARGE SCALE GENOMIC DNA]</scope>
    <source>
        <strain evidence="10">CCTCC AB 2013263</strain>
    </source>
</reference>
<dbReference type="InterPro" id="IPR008927">
    <property type="entry name" value="6-PGluconate_DH-like_C_sf"/>
</dbReference>
<evidence type="ECO:0000313" key="9">
    <source>
        <dbReference type="EMBL" id="MFC3861541.1"/>
    </source>
</evidence>
<dbReference type="Pfam" id="PF14748">
    <property type="entry name" value="P5CR_dimer"/>
    <property type="match status" value="1"/>
</dbReference>
<evidence type="ECO:0000256" key="1">
    <source>
        <dbReference type="ARBA" id="ARBA00005525"/>
    </source>
</evidence>
<dbReference type="InterPro" id="IPR028939">
    <property type="entry name" value="P5C_Rdtase_cat_N"/>
</dbReference>
<comment type="pathway">
    <text evidence="4 6">Amino-acid biosynthesis; L-proline biosynthesis; L-proline from L-glutamate 5-semialdehyde: step 1/1.</text>
</comment>
<feature type="domain" description="Pyrroline-5-carboxylate reductase catalytic N-terminal" evidence="7">
    <location>
        <begin position="3"/>
        <end position="92"/>
    </location>
</feature>
<dbReference type="InterPro" id="IPR029036">
    <property type="entry name" value="P5CR_dimer"/>
</dbReference>
<comment type="catalytic activity">
    <reaction evidence="4">
        <text>L-proline + NAD(+) = (S)-1-pyrroline-5-carboxylate + NADH + 2 H(+)</text>
        <dbReference type="Rhea" id="RHEA:14105"/>
        <dbReference type="ChEBI" id="CHEBI:15378"/>
        <dbReference type="ChEBI" id="CHEBI:17388"/>
        <dbReference type="ChEBI" id="CHEBI:57540"/>
        <dbReference type="ChEBI" id="CHEBI:57945"/>
        <dbReference type="ChEBI" id="CHEBI:60039"/>
        <dbReference type="EC" id="1.5.1.2"/>
    </reaction>
</comment>
<evidence type="ECO:0000256" key="4">
    <source>
        <dbReference type="HAMAP-Rule" id="MF_01925"/>
    </source>
</evidence>
<keyword evidence="4" id="KW-0963">Cytoplasm</keyword>
<organism evidence="9 10">
    <name type="scientific">Deinococcus antarcticus</name>
    <dbReference type="NCBI Taxonomy" id="1298767"/>
    <lineage>
        <taxon>Bacteria</taxon>
        <taxon>Thermotogati</taxon>
        <taxon>Deinococcota</taxon>
        <taxon>Deinococci</taxon>
        <taxon>Deinococcales</taxon>
        <taxon>Deinococcaceae</taxon>
        <taxon>Deinococcus</taxon>
    </lineage>
</organism>
<dbReference type="RefSeq" id="WP_380078543.1">
    <property type="nucleotide sequence ID" value="NZ_JBHRZF010000147.1"/>
</dbReference>
<keyword evidence="10" id="KW-1185">Reference proteome</keyword>
<dbReference type="PROSITE" id="PS00521">
    <property type="entry name" value="P5CR"/>
    <property type="match status" value="1"/>
</dbReference>
<evidence type="ECO:0000256" key="3">
    <source>
        <dbReference type="ARBA" id="ARBA00023002"/>
    </source>
</evidence>
<keyword evidence="4 6" id="KW-0641">Proline biosynthesis</keyword>
<dbReference type="EMBL" id="JBHRZF010000147">
    <property type="protein sequence ID" value="MFC3861541.1"/>
    <property type="molecule type" value="Genomic_DNA"/>
</dbReference>
<comment type="function">
    <text evidence="4">Catalyzes the reduction of 1-pyrroline-5-carboxylate (PCA) to L-proline.</text>
</comment>
<dbReference type="SUPFAM" id="SSF51735">
    <property type="entry name" value="NAD(P)-binding Rossmann-fold domains"/>
    <property type="match status" value="1"/>
</dbReference>
<dbReference type="Gene3D" id="1.10.3730.10">
    <property type="entry name" value="ProC C-terminal domain-like"/>
    <property type="match status" value="1"/>
</dbReference>
<dbReference type="PANTHER" id="PTHR11645">
    <property type="entry name" value="PYRROLINE-5-CARBOXYLATE REDUCTASE"/>
    <property type="match status" value="1"/>
</dbReference>
<dbReference type="Gene3D" id="3.40.50.720">
    <property type="entry name" value="NAD(P)-binding Rossmann-like Domain"/>
    <property type="match status" value="1"/>
</dbReference>
<dbReference type="InterPro" id="IPR000304">
    <property type="entry name" value="Pyrroline-COOH_reductase"/>
</dbReference>
<evidence type="ECO:0000256" key="6">
    <source>
        <dbReference type="RuleBase" id="RU003903"/>
    </source>
</evidence>
<dbReference type="InterPro" id="IPR053790">
    <property type="entry name" value="P5CR-like_CS"/>
</dbReference>
<feature type="domain" description="Pyrroline-5-carboxylate reductase dimerisation" evidence="8">
    <location>
        <begin position="155"/>
        <end position="258"/>
    </location>
</feature>
<gene>
    <name evidence="4 9" type="primary">proC</name>
    <name evidence="9" type="ORF">ACFOPQ_12310</name>
</gene>
<dbReference type="PIRSF" id="PIRSF000193">
    <property type="entry name" value="Pyrrol-5-carb_rd"/>
    <property type="match status" value="1"/>
</dbReference>
<comment type="subcellular location">
    <subcellularLocation>
        <location evidence="4">Cytoplasm</location>
    </subcellularLocation>
</comment>
<name>A0ABV8A8I6_9DEIO</name>
<keyword evidence="2 4" id="KW-0521">NADP</keyword>
<dbReference type="HAMAP" id="MF_01925">
    <property type="entry name" value="P5C_reductase"/>
    <property type="match status" value="1"/>
</dbReference>
<evidence type="ECO:0000259" key="8">
    <source>
        <dbReference type="Pfam" id="PF14748"/>
    </source>
</evidence>
<comment type="catalytic activity">
    <reaction evidence="4 6">
        <text>L-proline + NADP(+) = (S)-1-pyrroline-5-carboxylate + NADPH + 2 H(+)</text>
        <dbReference type="Rhea" id="RHEA:14109"/>
        <dbReference type="ChEBI" id="CHEBI:15378"/>
        <dbReference type="ChEBI" id="CHEBI:17388"/>
        <dbReference type="ChEBI" id="CHEBI:57783"/>
        <dbReference type="ChEBI" id="CHEBI:58349"/>
        <dbReference type="ChEBI" id="CHEBI:60039"/>
        <dbReference type="EC" id="1.5.1.2"/>
    </reaction>
</comment>
<dbReference type="GO" id="GO:0004735">
    <property type="term" value="F:pyrroline-5-carboxylate reductase activity"/>
    <property type="evidence" value="ECO:0007669"/>
    <property type="project" value="UniProtKB-EC"/>
</dbReference>
<keyword evidence="3 4" id="KW-0560">Oxidoreductase</keyword>
<dbReference type="Proteomes" id="UP001595748">
    <property type="component" value="Unassembled WGS sequence"/>
</dbReference>
<comment type="caution">
    <text evidence="9">The sequence shown here is derived from an EMBL/GenBank/DDBJ whole genome shotgun (WGS) entry which is preliminary data.</text>
</comment>
<comment type="similarity">
    <text evidence="1 4 6">Belongs to the pyrroline-5-carboxylate reductase family.</text>
</comment>
<evidence type="ECO:0000313" key="10">
    <source>
        <dbReference type="Proteomes" id="UP001595748"/>
    </source>
</evidence>